<reference evidence="11" key="3">
    <citation type="submission" date="2025-09" db="UniProtKB">
        <authorList>
            <consortium name="Ensembl"/>
        </authorList>
    </citation>
    <scope>IDENTIFICATION</scope>
</reference>
<feature type="region of interest" description="Disordered" evidence="9">
    <location>
        <begin position="216"/>
        <end position="286"/>
    </location>
</feature>
<feature type="repeat" description="ANK" evidence="8">
    <location>
        <begin position="1161"/>
        <end position="1193"/>
    </location>
</feature>
<feature type="compositionally biased region" description="Polar residues" evidence="9">
    <location>
        <begin position="650"/>
        <end position="663"/>
    </location>
</feature>
<dbReference type="PROSITE" id="PS50297">
    <property type="entry name" value="ANK_REP_REGION"/>
    <property type="match status" value="2"/>
</dbReference>
<feature type="region of interest" description="Disordered" evidence="9">
    <location>
        <begin position="535"/>
        <end position="555"/>
    </location>
</feature>
<protein>
    <submittedName>
        <fullName evidence="11">BCL6 corepressor like 1</fullName>
    </submittedName>
</protein>
<evidence type="ECO:0000313" key="12">
    <source>
        <dbReference type="Proteomes" id="UP000008672"/>
    </source>
</evidence>
<dbReference type="EMBL" id="AFYH01037371">
    <property type="status" value="NOT_ANNOTATED_CDS"/>
    <property type="molecule type" value="Genomic_DNA"/>
</dbReference>
<reference evidence="12" key="1">
    <citation type="submission" date="2011-08" db="EMBL/GenBank/DDBJ databases">
        <title>The draft genome of Latimeria chalumnae.</title>
        <authorList>
            <person name="Di Palma F."/>
            <person name="Alfoldi J."/>
            <person name="Johnson J."/>
            <person name="Berlin A."/>
            <person name="Gnerre S."/>
            <person name="Jaffe D."/>
            <person name="MacCallum I."/>
            <person name="Young S."/>
            <person name="Walker B.J."/>
            <person name="Lander E."/>
            <person name="Lindblad-Toh K."/>
        </authorList>
    </citation>
    <scope>NUCLEOTIDE SEQUENCE [LARGE SCALE GENOMIC DNA]</scope>
    <source>
        <strain evidence="12">Wild caught</strain>
    </source>
</reference>
<dbReference type="GO" id="GO:0003714">
    <property type="term" value="F:transcription corepressor activity"/>
    <property type="evidence" value="ECO:0007669"/>
    <property type="project" value="TreeGrafter"/>
</dbReference>
<feature type="compositionally biased region" description="Low complexity" evidence="9">
    <location>
        <begin position="154"/>
        <end position="165"/>
    </location>
</feature>
<feature type="compositionally biased region" description="Basic and acidic residues" evidence="9">
    <location>
        <begin position="673"/>
        <end position="689"/>
    </location>
</feature>
<feature type="compositionally biased region" description="Low complexity" evidence="9">
    <location>
        <begin position="227"/>
        <end position="241"/>
    </location>
</feature>
<dbReference type="Gene3D" id="1.25.40.20">
    <property type="entry name" value="Ankyrin repeat-containing domain"/>
    <property type="match status" value="1"/>
</dbReference>
<keyword evidence="8" id="KW-0040">ANK repeat</keyword>
<dbReference type="STRING" id="7897.ENSLACP00000016832"/>
<dbReference type="PROSITE" id="PS50088">
    <property type="entry name" value="ANK_REPEAT"/>
    <property type="match status" value="2"/>
</dbReference>
<evidence type="ECO:0000256" key="2">
    <source>
        <dbReference type="ARBA" id="ARBA00022499"/>
    </source>
</evidence>
<feature type="region of interest" description="Disordered" evidence="9">
    <location>
        <begin position="80"/>
        <end position="178"/>
    </location>
</feature>
<dbReference type="OMA" id="EFQSWNS"/>
<evidence type="ECO:0000256" key="6">
    <source>
        <dbReference type="ARBA" id="ARBA00023242"/>
    </source>
</evidence>
<dbReference type="InterPro" id="IPR038227">
    <property type="entry name" value="PUFD_som_sf"/>
</dbReference>
<feature type="compositionally biased region" description="Polar residues" evidence="9">
    <location>
        <begin position="272"/>
        <end position="286"/>
    </location>
</feature>
<keyword evidence="12" id="KW-1185">Reference proteome</keyword>
<evidence type="ECO:0000256" key="9">
    <source>
        <dbReference type="SAM" id="MobiDB-lite"/>
    </source>
</evidence>
<dbReference type="FunFam" id="1.25.40.20:FF:000032">
    <property type="entry name" value="BCL-6 corepressor isoform X1"/>
    <property type="match status" value="1"/>
</dbReference>
<feature type="compositionally biased region" description="Basic residues" evidence="9">
    <location>
        <begin position="884"/>
        <end position="893"/>
    </location>
</feature>
<dbReference type="InterPro" id="IPR036770">
    <property type="entry name" value="Ankyrin_rpt-contain_sf"/>
</dbReference>
<sequence>STLSVNRVCLPSPETQTQQKLSIPFQHGTVLAQGQRFVYVPPSNYGQTLNMTSLPTTLGAPPPPQALPVFPSFLQQKPLQGTGINLTPELHSPFHQPSHSRTLSSEPKGITLEKKHTTSLSPSQLPSGSKNSKSTQSRSSYAKVSSPAVLPIKPSSSHSLLLSPHGGTGSTPVTSQYSRLPGHLEQNLVHQPAEKSSILLSHLKSPQQIEKQLICPQESGDMPLDLSSKSNRSKSVSNQRKTPPMPVLTPMQTSGKMSYSKVQSKTERSPQRLPQSSYANSTDTGTLSATPPYMIFPDLLKNASPLLGRSGSWMKHSTSLLNTIPGTYVGVANPVPASMLLRDDGAGEVFGDGYQVIAKQEPISIIDQGEQKIVSSSDTKICQMTKEDHSPPIRNMNSSFPSGSIMCYPEEPLTVNTSSAGSVRSAHTITNGKLVGSAVLPTDWSSFHQAALMSVGCSAIGRAKPHSRTPHKVPSSMGEYTLFPNPPPISTFMPAHRPVRENTLEEQRWKMGSPLSNLESIAKGRAFEMLVHTGKNAVNPSPSQEVTEVPGMTSGKTSAMDLRCLVGVETQDGEADDERTLSDEQLWSCAGMKDQSTIKLAETELADSVSQDQFLINLRNIKKEPVGDDTPEIQEAELERVKTEQVDCDMTTSSPDSKSVETTSAALKGHCGVAEKSKNRSEETKEKTGKSKPVGRPKGHISKKQADQLPGFVRKNLKCIKKEIIEPPCRPGQGHQMRKVCTFQKCKILSGRSSDTTLKLPHCGLDSQRGCCVIKEKYKFKKKKTPEYRLRGSKRTTSSGFVQGLLKKKKKKSIKDFLSTLTERSAGDQSAAVKRSLLSQADGEEDEGRAETMPKTRRGRKTSIHRGLKEESPLGKTPDCSLSKRPRRTRRGVHALSGTALSTGKHLEANSDHDGDEDGDKVGRRKRRRRKNRKYQNGEYVTERDHKEEGEEEDSLTYSRQAASADISVCNVATEILAALEIRTQISEKPNGPFLLGSLMDSSNQLQVEKPGGKRKCKTKHIVTTPEKDNKTSQWSATKTLNLSSPSPKKSREHRSSYHSKRTPRMQSPPTALGSPSARPIPPEARRLIVNKNAGETLLQRAARLGYKDVVIYCLEKELSDINHRDNAGYTALHETCARGWIDIVKLLLEHGADVNCSAQDGTRPIHDAVVNDNVNIVWTLLSYGADPTLATYSGQTALKLACSEPMTEFLTDYFADMEGRSEGDPKLPWDFFSSSLLEGEEEADCDILANPPEPTDEQEEADSPFLFEFSDKPLLPCYNIQVSFSRGPCNWLLLSEVLKKLKLSARIFQARFPHFEVVSIAETEFHKQVSTSQLLHQPEDLHLSNPKSCNSVELIRYVPELLHLLGSTVEFLTGTELAKKS</sequence>
<feature type="compositionally biased region" description="Basic residues" evidence="9">
    <location>
        <begin position="1049"/>
        <end position="1064"/>
    </location>
</feature>
<dbReference type="InParanoid" id="H3B4L1"/>
<comment type="similarity">
    <text evidence="7">Belongs to the BCOR family.</text>
</comment>
<dbReference type="PANTHER" id="PTHR24117:SF6">
    <property type="entry name" value="BCL-6 COREPRESSOR-LIKE PROTEIN 1"/>
    <property type="match status" value="1"/>
</dbReference>
<feature type="compositionally biased region" description="Polar residues" evidence="9">
    <location>
        <begin position="250"/>
        <end position="263"/>
    </location>
</feature>
<feature type="compositionally biased region" description="Low complexity" evidence="9">
    <location>
        <begin position="127"/>
        <end position="140"/>
    </location>
</feature>
<feature type="region of interest" description="Disordered" evidence="9">
    <location>
        <begin position="1006"/>
        <end position="1082"/>
    </location>
</feature>
<dbReference type="Gene3D" id="3.10.260.40">
    <property type="entry name" value="BCL-6 corepressor, PCGF1 binding domain"/>
    <property type="match status" value="1"/>
</dbReference>
<keyword evidence="5" id="KW-0832">Ubl conjugation</keyword>
<proteinExistence type="inferred from homology"/>
<dbReference type="FunCoup" id="H3B4L1">
    <property type="interactions" value="1421"/>
</dbReference>
<comment type="subcellular location">
    <subcellularLocation>
        <location evidence="1">Nucleus</location>
    </subcellularLocation>
</comment>
<dbReference type="GO" id="GO:0005634">
    <property type="term" value="C:nucleus"/>
    <property type="evidence" value="ECO:0007669"/>
    <property type="project" value="UniProtKB-SubCell"/>
</dbReference>
<dbReference type="InterPro" id="IPR002110">
    <property type="entry name" value="Ankyrin_rpt"/>
</dbReference>
<feature type="compositionally biased region" description="Polar residues" evidence="9">
    <location>
        <begin position="1032"/>
        <end position="1048"/>
    </location>
</feature>
<keyword evidence="3" id="KW-0597">Phosphoprotein</keyword>
<dbReference type="PRINTS" id="PR01415">
    <property type="entry name" value="ANKYRIN"/>
</dbReference>
<feature type="region of interest" description="Disordered" evidence="9">
    <location>
        <begin position="644"/>
        <end position="663"/>
    </location>
</feature>
<feature type="compositionally biased region" description="Basic residues" evidence="9">
    <location>
        <begin position="855"/>
        <end position="866"/>
    </location>
</feature>
<accession>H3B4L1</accession>
<dbReference type="Pfam" id="PF16553">
    <property type="entry name" value="PUFD"/>
    <property type="match status" value="1"/>
</dbReference>
<dbReference type="EMBL" id="AFYH01037369">
    <property type="status" value="NOT_ANNOTATED_CDS"/>
    <property type="molecule type" value="Genomic_DNA"/>
</dbReference>
<evidence type="ECO:0000259" key="10">
    <source>
        <dbReference type="Pfam" id="PF16553"/>
    </source>
</evidence>
<feature type="region of interest" description="Disordered" evidence="9">
    <location>
        <begin position="668"/>
        <end position="707"/>
    </location>
</feature>
<feature type="compositionally biased region" description="Basic residues" evidence="9">
    <location>
        <begin position="693"/>
        <end position="703"/>
    </location>
</feature>
<keyword evidence="4" id="KW-0677">Repeat</keyword>
<evidence type="ECO:0000256" key="7">
    <source>
        <dbReference type="ARBA" id="ARBA00034703"/>
    </source>
</evidence>
<dbReference type="GeneTree" id="ENSGT00940000153737"/>
<organism evidence="11 12">
    <name type="scientific">Latimeria chalumnae</name>
    <name type="common">Coelacanth</name>
    <dbReference type="NCBI Taxonomy" id="7897"/>
    <lineage>
        <taxon>Eukaryota</taxon>
        <taxon>Metazoa</taxon>
        <taxon>Chordata</taxon>
        <taxon>Craniata</taxon>
        <taxon>Vertebrata</taxon>
        <taxon>Euteleostomi</taxon>
        <taxon>Coelacanthiformes</taxon>
        <taxon>Coelacanthidae</taxon>
        <taxon>Latimeria</taxon>
    </lineage>
</organism>
<dbReference type="eggNOG" id="ENOG502QSMY">
    <property type="taxonomic scope" value="Eukaryota"/>
</dbReference>
<dbReference type="EMBL" id="AFYH01037370">
    <property type="status" value="NOT_ANNOTATED_CDS"/>
    <property type="molecule type" value="Genomic_DNA"/>
</dbReference>
<dbReference type="SMART" id="SM00248">
    <property type="entry name" value="ANK"/>
    <property type="match status" value="4"/>
</dbReference>
<feature type="compositionally biased region" description="Polar residues" evidence="9">
    <location>
        <begin position="95"/>
        <end position="105"/>
    </location>
</feature>
<dbReference type="GO" id="GO:0000122">
    <property type="term" value="P:negative regulation of transcription by RNA polymerase II"/>
    <property type="evidence" value="ECO:0007669"/>
    <property type="project" value="TreeGrafter"/>
</dbReference>
<dbReference type="EMBL" id="AFYH01037367">
    <property type="status" value="NOT_ANNOTATED_CDS"/>
    <property type="molecule type" value="Genomic_DNA"/>
</dbReference>
<feature type="compositionally biased region" description="Basic residues" evidence="9">
    <location>
        <begin position="923"/>
        <end position="934"/>
    </location>
</feature>
<dbReference type="Proteomes" id="UP000008672">
    <property type="component" value="Unassembled WGS sequence"/>
</dbReference>
<feature type="repeat" description="ANK" evidence="8">
    <location>
        <begin position="1128"/>
        <end position="1160"/>
    </location>
</feature>
<keyword evidence="2" id="KW-1017">Isopeptide bond</keyword>
<dbReference type="InterPro" id="IPR032365">
    <property type="entry name" value="PUFD"/>
</dbReference>
<dbReference type="SUPFAM" id="SSF48403">
    <property type="entry name" value="Ankyrin repeat"/>
    <property type="match status" value="1"/>
</dbReference>
<evidence type="ECO:0000256" key="8">
    <source>
        <dbReference type="PROSITE-ProRule" id="PRU00023"/>
    </source>
</evidence>
<dbReference type="Pfam" id="PF12796">
    <property type="entry name" value="Ank_2"/>
    <property type="match status" value="1"/>
</dbReference>
<evidence type="ECO:0000256" key="5">
    <source>
        <dbReference type="ARBA" id="ARBA00022843"/>
    </source>
</evidence>
<dbReference type="HOGENOM" id="CLU_003920_0_0_1"/>
<reference evidence="11" key="2">
    <citation type="submission" date="2025-08" db="UniProtKB">
        <authorList>
            <consortium name="Ensembl"/>
        </authorList>
    </citation>
    <scope>IDENTIFICATION</scope>
</reference>
<feature type="compositionally biased region" description="Polar residues" evidence="9">
    <location>
        <begin position="536"/>
        <end position="546"/>
    </location>
</feature>
<feature type="domain" description="BCL-6 corepressor PCGF1 binding" evidence="10">
    <location>
        <begin position="1264"/>
        <end position="1374"/>
    </location>
</feature>
<evidence type="ECO:0000256" key="1">
    <source>
        <dbReference type="ARBA" id="ARBA00004123"/>
    </source>
</evidence>
<name>H3B4L1_LATCH</name>
<feature type="region of interest" description="Disordered" evidence="9">
    <location>
        <begin position="824"/>
        <end position="955"/>
    </location>
</feature>
<dbReference type="Bgee" id="ENSLACG00000014826">
    <property type="expression patterns" value="Expressed in muscle tissue and 4 other cell types or tissues"/>
</dbReference>
<dbReference type="EMBL" id="AFYH01037368">
    <property type="status" value="NOT_ANNOTATED_CDS"/>
    <property type="molecule type" value="Genomic_DNA"/>
</dbReference>
<evidence type="ECO:0000313" key="11">
    <source>
        <dbReference type="Ensembl" id="ENSLACP00000016832.1"/>
    </source>
</evidence>
<evidence type="ECO:0000256" key="3">
    <source>
        <dbReference type="ARBA" id="ARBA00022553"/>
    </source>
</evidence>
<dbReference type="Ensembl" id="ENSLACT00000016951.1">
    <property type="protein sequence ID" value="ENSLACP00000016832.1"/>
    <property type="gene ID" value="ENSLACG00000014826.1"/>
</dbReference>
<keyword evidence="6" id="KW-0539">Nucleus</keyword>
<evidence type="ECO:0000256" key="4">
    <source>
        <dbReference type="ARBA" id="ARBA00022737"/>
    </source>
</evidence>
<dbReference type="PANTHER" id="PTHR24117">
    <property type="entry name" value="AGAP007537-PB"/>
    <property type="match status" value="1"/>
</dbReference>
<dbReference type="InterPro" id="IPR047144">
    <property type="entry name" value="BCOR-like"/>
</dbReference>